<evidence type="ECO:0000256" key="2">
    <source>
        <dbReference type="ARBA" id="ARBA00022857"/>
    </source>
</evidence>
<dbReference type="PRINTS" id="PR00081">
    <property type="entry name" value="GDHRDH"/>
</dbReference>
<dbReference type="Gene3D" id="3.40.50.720">
    <property type="entry name" value="NAD(P)-binding Rossmann-like Domain"/>
    <property type="match status" value="1"/>
</dbReference>
<evidence type="ECO:0000256" key="1">
    <source>
        <dbReference type="ARBA" id="ARBA00006484"/>
    </source>
</evidence>
<sequence>MSFDYNPNTDIPSLEGRSIFITGGTSGLGAASALHFAKHNAARIYISGRNAKNAESISGQIRDSGSNTEVVFIECDLSSLSSVKGAAERLLSQTPIPELDILMCNAGIMSRPAGLTADGYEVQFGTNHLGHALLIRKLLPLLDRTAREGRDARIIILSSSGYALHPRGGILFDSLESTQEFWIGGPWQRYGQSKLANLLYAREMAGRYPHLTVVAVHPGYVATGLVNNMSWKERLITLALFWWVLIQPHEGSYNQIWAATAPRQTLMNGAYYEPVGRLGVEKLDETARDEDGRLARALWNWTEEALKGL</sequence>
<keyword evidence="3" id="KW-0560">Oxidoreductase</keyword>
<dbReference type="OrthoDB" id="191139at2759"/>
<dbReference type="InterPro" id="IPR036291">
    <property type="entry name" value="NAD(P)-bd_dom_sf"/>
</dbReference>
<evidence type="ECO:0000313" key="5">
    <source>
        <dbReference type="Proteomes" id="UP001147746"/>
    </source>
</evidence>
<evidence type="ECO:0000313" key="4">
    <source>
        <dbReference type="EMBL" id="KAJ5323647.1"/>
    </source>
</evidence>
<dbReference type="SUPFAM" id="SSF51735">
    <property type="entry name" value="NAD(P)-binding Rossmann-fold domains"/>
    <property type="match status" value="1"/>
</dbReference>
<keyword evidence="5" id="KW-1185">Reference proteome</keyword>
<reference evidence="4" key="2">
    <citation type="journal article" date="2023" name="IMA Fungus">
        <title>Comparative genomic study of the Penicillium genus elucidates a diverse pangenome and 15 lateral gene transfer events.</title>
        <authorList>
            <person name="Petersen C."/>
            <person name="Sorensen T."/>
            <person name="Nielsen M.R."/>
            <person name="Sondergaard T.E."/>
            <person name="Sorensen J.L."/>
            <person name="Fitzpatrick D.A."/>
            <person name="Frisvad J.C."/>
            <person name="Nielsen K.L."/>
        </authorList>
    </citation>
    <scope>NUCLEOTIDE SEQUENCE</scope>
    <source>
        <strain evidence="4">IBT 21472</strain>
    </source>
</reference>
<dbReference type="Proteomes" id="UP001147746">
    <property type="component" value="Unassembled WGS sequence"/>
</dbReference>
<comment type="similarity">
    <text evidence="1">Belongs to the short-chain dehydrogenases/reductases (SDR) family.</text>
</comment>
<dbReference type="InterPro" id="IPR002347">
    <property type="entry name" value="SDR_fam"/>
</dbReference>
<dbReference type="PANTHER" id="PTHR24320:SF154">
    <property type="entry name" value="OXIDOREDUCTASE, SHORT-CHAIN DEHYDROGENASE_REDUCTASE FAMILY (AFU_ORTHOLOGUE AFUA_2G04560)"/>
    <property type="match status" value="1"/>
</dbReference>
<gene>
    <name evidence="4" type="ORF">N7476_002247</name>
</gene>
<evidence type="ECO:0008006" key="6">
    <source>
        <dbReference type="Google" id="ProtNLM"/>
    </source>
</evidence>
<dbReference type="GO" id="GO:0016491">
    <property type="term" value="F:oxidoreductase activity"/>
    <property type="evidence" value="ECO:0007669"/>
    <property type="project" value="UniProtKB-KW"/>
</dbReference>
<dbReference type="EMBL" id="JAPZBO010000002">
    <property type="protein sequence ID" value="KAJ5323647.1"/>
    <property type="molecule type" value="Genomic_DNA"/>
</dbReference>
<proteinExistence type="inferred from homology"/>
<organism evidence="4 5">
    <name type="scientific">Penicillium atrosanguineum</name>
    <dbReference type="NCBI Taxonomy" id="1132637"/>
    <lineage>
        <taxon>Eukaryota</taxon>
        <taxon>Fungi</taxon>
        <taxon>Dikarya</taxon>
        <taxon>Ascomycota</taxon>
        <taxon>Pezizomycotina</taxon>
        <taxon>Eurotiomycetes</taxon>
        <taxon>Eurotiomycetidae</taxon>
        <taxon>Eurotiales</taxon>
        <taxon>Aspergillaceae</taxon>
        <taxon>Penicillium</taxon>
    </lineage>
</organism>
<comment type="caution">
    <text evidence="4">The sequence shown here is derived from an EMBL/GenBank/DDBJ whole genome shotgun (WGS) entry which is preliminary data.</text>
</comment>
<keyword evidence="2" id="KW-0521">NADP</keyword>
<evidence type="ECO:0000256" key="3">
    <source>
        <dbReference type="ARBA" id="ARBA00023002"/>
    </source>
</evidence>
<name>A0A9W9HHN4_9EURO</name>
<protein>
    <recommendedName>
        <fullName evidence="6">Oxidoreductase</fullName>
    </recommendedName>
</protein>
<dbReference type="PANTHER" id="PTHR24320">
    <property type="entry name" value="RETINOL DEHYDROGENASE"/>
    <property type="match status" value="1"/>
</dbReference>
<accession>A0A9W9HHN4</accession>
<dbReference type="AlphaFoldDB" id="A0A9W9HHN4"/>
<reference evidence="4" key="1">
    <citation type="submission" date="2022-12" db="EMBL/GenBank/DDBJ databases">
        <authorList>
            <person name="Petersen C."/>
        </authorList>
    </citation>
    <scope>NUCLEOTIDE SEQUENCE</scope>
    <source>
        <strain evidence="4">IBT 21472</strain>
    </source>
</reference>
<dbReference type="Pfam" id="PF00106">
    <property type="entry name" value="adh_short"/>
    <property type="match status" value="1"/>
</dbReference>